<reference evidence="1" key="1">
    <citation type="journal article" date="2007" name="Insect Biochem. Mol. Biol.">
        <title>Identification of immune-related genes from an apterygote insect, the firebrat Thermobia domestica.</title>
        <authorList>
            <person name="Altincicek B."/>
            <person name="Vilcinskas A."/>
        </authorList>
    </citation>
    <scope>NUCLEOTIDE SEQUENCE</scope>
    <source>
        <strain evidence="1">24</strain>
    </source>
</reference>
<name>A4FSH1_THEDO</name>
<feature type="non-terminal residue" evidence="1">
    <location>
        <position position="1"/>
    </location>
</feature>
<protein>
    <submittedName>
        <fullName evidence="1">Uncharacterized protein</fullName>
    </submittedName>
</protein>
<dbReference type="AlphaFoldDB" id="A4FSH1"/>
<accession>A4FSH1</accession>
<sequence length="149" mass="16395">KNVNEGECKILLRIYSDTYLSESHTSKTSLRFYQEMAEQVGNRVIPFEDIPVESPDANPMDFCAFGLLKTSPTSPPAYPGWSMESVQGGVGQNSYACSAPELAAMETAIVHNARWGPIELDGGSVAVSFKVSIRQKWLDVKRTTFCISP</sequence>
<evidence type="ECO:0000313" key="1">
    <source>
        <dbReference type="EMBL" id="CAM36314.1"/>
    </source>
</evidence>
<dbReference type="EMBL" id="AM495112">
    <property type="protein sequence ID" value="CAM36314.1"/>
    <property type="molecule type" value="mRNA"/>
</dbReference>
<proteinExistence type="evidence at transcript level"/>
<organism evidence="1">
    <name type="scientific">Thermobia domestica</name>
    <name type="common">Firebrat</name>
    <name type="synonym">Lepisma domestica</name>
    <dbReference type="NCBI Taxonomy" id="89055"/>
    <lineage>
        <taxon>Eukaryota</taxon>
        <taxon>Metazoa</taxon>
        <taxon>Ecdysozoa</taxon>
        <taxon>Arthropoda</taxon>
        <taxon>Hexapoda</taxon>
        <taxon>Insecta</taxon>
        <taxon>Zygentoma</taxon>
        <taxon>Lepismatidae</taxon>
        <taxon>Thermobia</taxon>
    </lineage>
</organism>